<dbReference type="PANTHER" id="PTHR10569:SF2">
    <property type="entry name" value="GLYCOGEN DEBRANCHING ENZYME"/>
    <property type="match status" value="1"/>
</dbReference>
<dbReference type="InterPro" id="IPR032790">
    <property type="entry name" value="GDE_C"/>
</dbReference>
<organism evidence="5 6">
    <name type="scientific">Macrostomum lignano</name>
    <dbReference type="NCBI Taxonomy" id="282301"/>
    <lineage>
        <taxon>Eukaryota</taxon>
        <taxon>Metazoa</taxon>
        <taxon>Spiralia</taxon>
        <taxon>Lophotrochozoa</taxon>
        <taxon>Platyhelminthes</taxon>
        <taxon>Rhabditophora</taxon>
        <taxon>Macrostomorpha</taxon>
        <taxon>Macrostomida</taxon>
        <taxon>Macrostomidae</taxon>
        <taxon>Macrostomum</taxon>
    </lineage>
</organism>
<evidence type="ECO:0000259" key="2">
    <source>
        <dbReference type="Pfam" id="PF06202"/>
    </source>
</evidence>
<feature type="region of interest" description="Disordered" evidence="1">
    <location>
        <begin position="1558"/>
        <end position="1577"/>
    </location>
</feature>
<dbReference type="Pfam" id="PF06202">
    <property type="entry name" value="GDE_C"/>
    <property type="match status" value="1"/>
</dbReference>
<dbReference type="Proteomes" id="UP000095280">
    <property type="component" value="Unplaced"/>
</dbReference>
<dbReference type="GO" id="GO:0004134">
    <property type="term" value="F:4-alpha-glucanotransferase activity"/>
    <property type="evidence" value="ECO:0007669"/>
    <property type="project" value="InterPro"/>
</dbReference>
<evidence type="ECO:0000256" key="1">
    <source>
        <dbReference type="SAM" id="MobiDB-lite"/>
    </source>
</evidence>
<dbReference type="GO" id="GO:0004135">
    <property type="term" value="F:amylo-alpha-1,6-glucosidase activity"/>
    <property type="evidence" value="ECO:0007669"/>
    <property type="project" value="InterPro"/>
</dbReference>
<sequence>MDTNSDAGEVLELPLSDGLNTEGALHRLRAGDLLRFTLHHSLVGQHSNLLLETNHPPAADAAFSRSAWRRLGFTSAHPLDCFDACADLLICQAGCFDFRLLRPAVGGEEAATQAAVAVGSFVVEPQLPLSVPLEGLKVQTYLAKSLGPLSGWLPRLSVAAACGYNMIHFTPLQELGYSHSAYSLRDQLKPNPAFAADWPQISALIERLQTELGLLSMADLVFNHTANDSPWIAEHPECAYNLVNTPHLRPAYLVDRAIVHWSECIARGDYKADGLGDKVSTEEHLEKAKQKLRAILEGLNISDFYLCHVDNLVAEFSAYLVSGHCPTTGQLESLAPELLLLQPDPAYRRHGCRVRMDLAAKYHYLPVRHLPASVDRAAASLRQHLDYLNAERAKEIAVHISAAVDNAIAGARYRFVNPDGELLGRVTADTPMVWNYFLHQWPDIPLSSCERQVLDSPDRAVRVMAHNGWVMNDDPMRNFAEQPDCNIFLRRELIVWGDSVKLRYGRGPDDCPYLWQRMAEYTESTARVFHAVRLDNCHSTPLHVAQHMLDRARAVRPDLYVTGELFTGSERLDNIFISRLGISSCIREALSAWSPFELGRQVYKYGGPPVGDLQRERSHPICSAVSRALLFDATHDNPSPVEARSAHNLLPASALVAMAACATGSNRGYDELVPHHIHVVQETRLYQTVQQVEKEPAVTKGKRLLNELHAHLAAEGFEEQFVDQVTDSVVAVTRHNPASHQSVILIAHTAFSAPTADSRPHVPSLPISGSIGEVIFELTFSQTPAKFVRDPSVINGLTGCSIEARERLPLEKSQLVAFGDGRLHFKHLPPGAVVAIRVLLDKPSELACLALKKSLLSCKSPESGRRFRLNAHHLSYLLFRCAAEEGGGIYNVPSFGDLVYCGLHRLGRLMREVNLRKDLGHPVCGNLRQGDWLPNYVLGRIERCGFAPKLAAWLSEYLKAMRQVPRYLVPSYFGSAVIRIHDALLARARSVLLPACPAASRLLFCLSLGSLQFVGDPPDSALPPLAPALADQLPRLSIAAGFPHFAAGLFRNWGRDTFISLRGLLLLTGRWDDARSVLLAYAGALRHGLIPNLCGGGGVGARYNCRDAVWYWLHCVCEFVAMAPSGASVLADPVLRLFPTDDSQPVFDCVQPLHQVMQEALQRHADGIDFVERNAGPQLDSHMRPEGFRVTAGLSWPFLAASRWNCGTWMDKMGGSERAGNRGVPATPRHGCAVELTGLCAAVVDRLAKFPRSAYPYEGVKHGGRLVSWADWAADLAKQFEPRFWLPESGHYRDRWLPDVDPADDPEGRQLRPNFLVAMVTAPFLFSAERARAALELTERRLLGPLGMRTLDPADPAYRGRYDNSDDSGDFSVAGGFSYHNGPEWLWPVGYYLRARLAFSEPPSGQVGHVQAVLARCQAAMEASDWHSLPELTNRDGEPCPHSCQAQAWSMATMFEAACDLRNLKLLNVQFEVRSKGASASGKCKSFAARSPPSGVVSAGEEVNYRCAVSSDHVLPQKLHLHKNHSELGEQTARRPQEVRLSALDVQLDDDVPRADEAAQPLAPYRHHGDRVDHGSTELGRSADVAVVREVEEAQLVSGSDEVPHERRIERRRVEAQPQSEQVADVRVQRHDGQPESRGQQAVDTDVATRVEEGRVRHLQSQSHGCMDQLTLPFVTGLDGLRNHVFPRVDEHLQQIFVEIADSSWHAALADNLHNLRHERDLYLNCSHSELAEQTARRPQEVRLSALDVQLDDDVPRADEAAQPLAPYRHHGDRVDHGSTELGRSADVAVVREVEEAQLVSGSDEVPHERRIERRRVEAQPQSEQVADVRVQRHDGQPESRGQQAVDTDVATRVEEGRVRHLQSQSHGCMDQLTLPFVTGLDGLRNHVFPRVDEHLQQIFVEIADSSWHAALADNLHNLRHERGG</sequence>
<dbReference type="FunFam" id="3.20.20.80:FF:000070">
    <property type="entry name" value="GDB1p Glycogen debranching enzyme"/>
    <property type="match status" value="1"/>
</dbReference>
<dbReference type="WBParaSite" id="maker-uti_cns_0006004-snap-gene-0.2-mRNA-1">
    <property type="protein sequence ID" value="maker-uti_cns_0006004-snap-gene-0.2-mRNA-1"/>
    <property type="gene ID" value="maker-uti_cns_0006004-snap-gene-0.2"/>
</dbReference>
<dbReference type="Pfam" id="PF14702">
    <property type="entry name" value="hGDE_central"/>
    <property type="match status" value="1"/>
</dbReference>
<feature type="domain" description="Glycogen debranching enzyme central" evidence="4">
    <location>
        <begin position="699"/>
        <end position="941"/>
    </location>
</feature>
<feature type="region of interest" description="Disordered" evidence="1">
    <location>
        <begin position="1613"/>
        <end position="1645"/>
    </location>
</feature>
<dbReference type="SUPFAM" id="SSF48208">
    <property type="entry name" value="Six-hairpin glycosidases"/>
    <property type="match status" value="1"/>
</dbReference>
<dbReference type="Gene3D" id="3.20.20.80">
    <property type="entry name" value="Glycosidases"/>
    <property type="match status" value="2"/>
</dbReference>
<accession>A0A1I8HGY8</accession>
<dbReference type="InterPro" id="IPR032792">
    <property type="entry name" value="AGL_glucanoTrfase"/>
</dbReference>
<dbReference type="Pfam" id="PF14701">
    <property type="entry name" value="hDGE_amylase"/>
    <property type="match status" value="1"/>
</dbReference>
<dbReference type="GO" id="GO:0005980">
    <property type="term" value="P:glycogen catabolic process"/>
    <property type="evidence" value="ECO:0007669"/>
    <property type="project" value="InterPro"/>
</dbReference>
<dbReference type="InterPro" id="IPR032788">
    <property type="entry name" value="AGL_central"/>
</dbReference>
<feature type="region of interest" description="Disordered" evidence="1">
    <location>
        <begin position="1816"/>
        <end position="1848"/>
    </location>
</feature>
<dbReference type="InterPro" id="IPR008928">
    <property type="entry name" value="6-hairpin_glycosidase_sf"/>
</dbReference>
<evidence type="ECO:0000259" key="3">
    <source>
        <dbReference type="Pfam" id="PF14701"/>
    </source>
</evidence>
<dbReference type="InterPro" id="IPR017853">
    <property type="entry name" value="GH"/>
</dbReference>
<feature type="domain" description="Glycogen debranching enzyme glucanotransferase" evidence="3">
    <location>
        <begin position="131"/>
        <end position="560"/>
    </location>
</feature>
<evidence type="ECO:0000313" key="5">
    <source>
        <dbReference type="Proteomes" id="UP000095280"/>
    </source>
</evidence>
<name>A0A1I8HGY8_9PLAT</name>
<keyword evidence="5" id="KW-1185">Reference proteome</keyword>
<proteinExistence type="predicted"/>
<dbReference type="Gene3D" id="1.50.10.10">
    <property type="match status" value="1"/>
</dbReference>
<evidence type="ECO:0000259" key="4">
    <source>
        <dbReference type="Pfam" id="PF14702"/>
    </source>
</evidence>
<dbReference type="InterPro" id="IPR010401">
    <property type="entry name" value="AGL/Gdb1"/>
</dbReference>
<evidence type="ECO:0000313" key="6">
    <source>
        <dbReference type="WBParaSite" id="maker-uti_cns_0006004-snap-gene-0.2-mRNA-1"/>
    </source>
</evidence>
<feature type="region of interest" description="Disordered" evidence="1">
    <location>
        <begin position="1761"/>
        <end position="1780"/>
    </location>
</feature>
<feature type="domain" description="Glycogen debranching enzyme C-terminal" evidence="2">
    <location>
        <begin position="1035"/>
        <end position="1455"/>
    </location>
</feature>
<protein>
    <submittedName>
        <fullName evidence="6">Glycogen debranching enzyme</fullName>
    </submittedName>
</protein>
<dbReference type="SUPFAM" id="SSF51445">
    <property type="entry name" value="(Trans)glycosidases"/>
    <property type="match status" value="1"/>
</dbReference>
<dbReference type="InterPro" id="IPR012341">
    <property type="entry name" value="6hp_glycosidase-like_sf"/>
</dbReference>
<dbReference type="PANTHER" id="PTHR10569">
    <property type="entry name" value="GLYCOGEN DEBRANCHING ENZYME"/>
    <property type="match status" value="1"/>
</dbReference>
<reference evidence="6" key="1">
    <citation type="submission" date="2016-11" db="UniProtKB">
        <authorList>
            <consortium name="WormBaseParasite"/>
        </authorList>
    </citation>
    <scope>IDENTIFICATION</scope>
</reference>